<feature type="non-terminal residue" evidence="2">
    <location>
        <position position="178"/>
    </location>
</feature>
<evidence type="ECO:0000256" key="1">
    <source>
        <dbReference type="SAM" id="MobiDB-lite"/>
    </source>
</evidence>
<protein>
    <submittedName>
        <fullName evidence="2">Uncharacterized protein</fullName>
    </submittedName>
</protein>
<dbReference type="Proteomes" id="UP001266305">
    <property type="component" value="Unassembled WGS sequence"/>
</dbReference>
<feature type="region of interest" description="Disordered" evidence="1">
    <location>
        <begin position="65"/>
        <end position="87"/>
    </location>
</feature>
<dbReference type="EMBL" id="JASSZA010000002">
    <property type="protein sequence ID" value="KAK2118341.1"/>
    <property type="molecule type" value="Genomic_DNA"/>
</dbReference>
<feature type="region of interest" description="Disordered" evidence="1">
    <location>
        <begin position="1"/>
        <end position="23"/>
    </location>
</feature>
<gene>
    <name evidence="2" type="ORF">P7K49_005228</name>
</gene>
<proteinExistence type="predicted"/>
<evidence type="ECO:0000313" key="2">
    <source>
        <dbReference type="EMBL" id="KAK2118341.1"/>
    </source>
</evidence>
<organism evidence="2 3">
    <name type="scientific">Saguinus oedipus</name>
    <name type="common">Cotton-top tamarin</name>
    <name type="synonym">Oedipomidas oedipus</name>
    <dbReference type="NCBI Taxonomy" id="9490"/>
    <lineage>
        <taxon>Eukaryota</taxon>
        <taxon>Metazoa</taxon>
        <taxon>Chordata</taxon>
        <taxon>Craniata</taxon>
        <taxon>Vertebrata</taxon>
        <taxon>Euteleostomi</taxon>
        <taxon>Mammalia</taxon>
        <taxon>Eutheria</taxon>
        <taxon>Euarchontoglires</taxon>
        <taxon>Primates</taxon>
        <taxon>Haplorrhini</taxon>
        <taxon>Platyrrhini</taxon>
        <taxon>Cebidae</taxon>
        <taxon>Callitrichinae</taxon>
        <taxon>Saguinus</taxon>
    </lineage>
</organism>
<evidence type="ECO:0000313" key="3">
    <source>
        <dbReference type="Proteomes" id="UP001266305"/>
    </source>
</evidence>
<sequence>MYNPKKAPRGQSEPVAHAAHCRQPAAPRSPEAILGGKGCCSALPAGSSGLAQHVLELKCAPRPLRRSRPSPMRTGARGAVGPRVQPAPALPGAWTTTSTFVAPSAASRWDGLRVYLCHRQRPRRRGAPPPLRSRLSGPISRYIRPLHYLHGPSPPQPPRQRLLPCAGACLPTAPGRAF</sequence>
<comment type="caution">
    <text evidence="2">The sequence shown here is derived from an EMBL/GenBank/DDBJ whole genome shotgun (WGS) entry which is preliminary data.</text>
</comment>
<accession>A0ABQ9WAI3</accession>
<reference evidence="2 3" key="1">
    <citation type="submission" date="2023-05" db="EMBL/GenBank/DDBJ databases">
        <title>B98-5 Cell Line De Novo Hybrid Assembly: An Optical Mapping Approach.</title>
        <authorList>
            <person name="Kananen K."/>
            <person name="Auerbach J.A."/>
            <person name="Kautto E."/>
            <person name="Blachly J.S."/>
        </authorList>
    </citation>
    <scope>NUCLEOTIDE SEQUENCE [LARGE SCALE GENOMIC DNA]</scope>
    <source>
        <strain evidence="2">B95-8</strain>
        <tissue evidence="2">Cell line</tissue>
    </source>
</reference>
<name>A0ABQ9WAI3_SAGOE</name>
<keyword evidence="3" id="KW-1185">Reference proteome</keyword>